<dbReference type="Proteomes" id="UP000652761">
    <property type="component" value="Unassembled WGS sequence"/>
</dbReference>
<sequence length="89" mass="9906">MGARLLPLPKKEKEKKKTSPGRCHRLSSDRISSPSTNYSHPLLTINHRPRHQVVPSGCRAMIGHVTGGRRTDQKPMLKAENANHQFSSG</sequence>
<keyword evidence="3" id="KW-1185">Reference proteome</keyword>
<organism evidence="2 3">
    <name type="scientific">Colocasia esculenta</name>
    <name type="common">Wild taro</name>
    <name type="synonym">Arum esculentum</name>
    <dbReference type="NCBI Taxonomy" id="4460"/>
    <lineage>
        <taxon>Eukaryota</taxon>
        <taxon>Viridiplantae</taxon>
        <taxon>Streptophyta</taxon>
        <taxon>Embryophyta</taxon>
        <taxon>Tracheophyta</taxon>
        <taxon>Spermatophyta</taxon>
        <taxon>Magnoliopsida</taxon>
        <taxon>Liliopsida</taxon>
        <taxon>Araceae</taxon>
        <taxon>Aroideae</taxon>
        <taxon>Colocasieae</taxon>
        <taxon>Colocasia</taxon>
    </lineage>
</organism>
<dbReference type="EMBL" id="NMUH01006487">
    <property type="protein sequence ID" value="MQM15375.1"/>
    <property type="molecule type" value="Genomic_DNA"/>
</dbReference>
<protein>
    <submittedName>
        <fullName evidence="2">Uncharacterized protein</fullName>
    </submittedName>
</protein>
<evidence type="ECO:0000313" key="2">
    <source>
        <dbReference type="EMBL" id="MQM15375.1"/>
    </source>
</evidence>
<gene>
    <name evidence="2" type="ORF">Taro_048321</name>
</gene>
<proteinExistence type="predicted"/>
<name>A0A843X7D2_COLES</name>
<evidence type="ECO:0000313" key="3">
    <source>
        <dbReference type="Proteomes" id="UP000652761"/>
    </source>
</evidence>
<comment type="caution">
    <text evidence="2">The sequence shown here is derived from an EMBL/GenBank/DDBJ whole genome shotgun (WGS) entry which is preliminary data.</text>
</comment>
<reference evidence="2" key="1">
    <citation type="submission" date="2017-07" db="EMBL/GenBank/DDBJ databases">
        <title>Taro Niue Genome Assembly and Annotation.</title>
        <authorList>
            <person name="Atibalentja N."/>
            <person name="Keating K."/>
            <person name="Fields C.J."/>
        </authorList>
    </citation>
    <scope>NUCLEOTIDE SEQUENCE</scope>
    <source>
        <strain evidence="2">Niue_2</strain>
        <tissue evidence="2">Leaf</tissue>
    </source>
</reference>
<dbReference type="OrthoDB" id="1891975at2759"/>
<feature type="region of interest" description="Disordered" evidence="1">
    <location>
        <begin position="66"/>
        <end position="89"/>
    </location>
</feature>
<feature type="region of interest" description="Disordered" evidence="1">
    <location>
        <begin position="1"/>
        <end position="39"/>
    </location>
</feature>
<evidence type="ECO:0000256" key="1">
    <source>
        <dbReference type="SAM" id="MobiDB-lite"/>
    </source>
</evidence>
<feature type="compositionally biased region" description="Polar residues" evidence="1">
    <location>
        <begin position="29"/>
        <end position="39"/>
    </location>
</feature>
<dbReference type="AlphaFoldDB" id="A0A843X7D2"/>
<accession>A0A843X7D2</accession>